<keyword evidence="4 10" id="KW-0808">Transferase</keyword>
<keyword evidence="3 10" id="KW-0444">Lipid biosynthesis</keyword>
<organism evidence="13 14">
    <name type="scientific">Pseudaquabacterium rugosum</name>
    <dbReference type="NCBI Taxonomy" id="2984194"/>
    <lineage>
        <taxon>Bacteria</taxon>
        <taxon>Pseudomonadati</taxon>
        <taxon>Pseudomonadota</taxon>
        <taxon>Betaproteobacteria</taxon>
        <taxon>Burkholderiales</taxon>
        <taxon>Sphaerotilaceae</taxon>
        <taxon>Pseudaquabacterium</taxon>
    </lineage>
</organism>
<dbReference type="HAMAP" id="MF_01815">
    <property type="entry name" value="FabH"/>
    <property type="match status" value="1"/>
</dbReference>
<feature type="domain" description="Beta-ketoacyl-[acyl-carrier-protein] synthase III C-terminal" evidence="11">
    <location>
        <begin position="240"/>
        <end position="328"/>
    </location>
</feature>
<comment type="caution">
    <text evidence="13">The sequence shown here is derived from an EMBL/GenBank/DDBJ whole genome shotgun (WGS) entry which is preliminary data.</text>
</comment>
<evidence type="ECO:0000256" key="5">
    <source>
        <dbReference type="ARBA" id="ARBA00022832"/>
    </source>
</evidence>
<gene>
    <name evidence="10" type="primary">fabH</name>
    <name evidence="13" type="ORF">AACH11_02395</name>
</gene>
<dbReference type="SUPFAM" id="SSF53901">
    <property type="entry name" value="Thiolase-like"/>
    <property type="match status" value="1"/>
</dbReference>
<evidence type="ECO:0000256" key="2">
    <source>
        <dbReference type="ARBA" id="ARBA00022490"/>
    </source>
</evidence>
<evidence type="ECO:0000256" key="1">
    <source>
        <dbReference type="ARBA" id="ARBA00008642"/>
    </source>
</evidence>
<dbReference type="PANTHER" id="PTHR34069">
    <property type="entry name" value="3-OXOACYL-[ACYL-CARRIER-PROTEIN] SYNTHASE 3"/>
    <property type="match status" value="1"/>
</dbReference>
<evidence type="ECO:0000256" key="7">
    <source>
        <dbReference type="ARBA" id="ARBA00023160"/>
    </source>
</evidence>
<dbReference type="NCBIfam" id="TIGR00747">
    <property type="entry name" value="fabH"/>
    <property type="match status" value="1"/>
</dbReference>
<dbReference type="RefSeq" id="WP_341372590.1">
    <property type="nucleotide sequence ID" value="NZ_JBBUTF010000002.1"/>
</dbReference>
<evidence type="ECO:0000259" key="11">
    <source>
        <dbReference type="Pfam" id="PF08541"/>
    </source>
</evidence>
<comment type="domain">
    <text evidence="10">The last Arg residue of the ACP-binding site is essential for the weak association between ACP/AcpP and FabH.</text>
</comment>
<evidence type="ECO:0000256" key="4">
    <source>
        <dbReference type="ARBA" id="ARBA00022679"/>
    </source>
</evidence>
<keyword evidence="6 10" id="KW-0443">Lipid metabolism</keyword>
<comment type="similarity">
    <text evidence="1 10">Belongs to the thiolase-like superfamily. FabH family.</text>
</comment>
<comment type="subcellular location">
    <subcellularLocation>
        <location evidence="10">Cytoplasm</location>
    </subcellularLocation>
</comment>
<evidence type="ECO:0000313" key="14">
    <source>
        <dbReference type="Proteomes" id="UP001368500"/>
    </source>
</evidence>
<feature type="active site" evidence="10">
    <location>
        <position position="256"/>
    </location>
</feature>
<dbReference type="Gene3D" id="3.40.47.10">
    <property type="match status" value="1"/>
</dbReference>
<sequence>MTTSAPRHTRIAGTGSLLPSRRLSNADLAAQLAERGIETSDEWIVERTGIRARHFVDDGVFASDLAVGAARHAIEAAGCAPSDIDLIICATSTPDMVFPSTACIVQHKLGIAGCPAFDVQAVCSGFVYALTVADAMIKAGTARRALVIGAEVFSRLLDFNDRTTCVLFGDGAGAVVLEASDTPGILATDLHADGRHVPILCVPGHVKNGQILGDPLLKMDGQAVFKLAVGVLEQAARAVLEKAGRTEADIDWLIPHQANIRIMQGTARKLKLPADKVVVTVHEHGNTSAASIPLALDHAVRAGQVRRGDTLMLEGVGGGFTWGAVLLDY</sequence>
<name>A0ABU9B4P3_9BURK</name>
<dbReference type="NCBIfam" id="NF006829">
    <property type="entry name" value="PRK09352.1"/>
    <property type="match status" value="1"/>
</dbReference>
<dbReference type="InterPro" id="IPR013751">
    <property type="entry name" value="ACP_syn_III_N"/>
</dbReference>
<keyword evidence="5 10" id="KW-0276">Fatty acid metabolism</keyword>
<comment type="catalytic activity">
    <reaction evidence="10">
        <text>malonyl-[ACP] + acetyl-CoA + H(+) = 3-oxobutanoyl-[ACP] + CO2 + CoA</text>
        <dbReference type="Rhea" id="RHEA:12080"/>
        <dbReference type="Rhea" id="RHEA-COMP:9623"/>
        <dbReference type="Rhea" id="RHEA-COMP:9625"/>
        <dbReference type="ChEBI" id="CHEBI:15378"/>
        <dbReference type="ChEBI" id="CHEBI:16526"/>
        <dbReference type="ChEBI" id="CHEBI:57287"/>
        <dbReference type="ChEBI" id="CHEBI:57288"/>
        <dbReference type="ChEBI" id="CHEBI:78449"/>
        <dbReference type="ChEBI" id="CHEBI:78450"/>
        <dbReference type="EC" id="2.3.1.180"/>
    </reaction>
</comment>
<comment type="function">
    <text evidence="10">Catalyzes the condensation reaction of fatty acid synthesis by the addition to an acyl acceptor of two carbons from malonyl-ACP. Catalyzes the first condensation reaction which initiates fatty acid synthesis and may therefore play a role in governing the total rate of fatty acid production. Possesses both acetoacetyl-ACP synthase and acetyl transacylase activities. Its substrate specificity determines the biosynthesis of branched-chain and/or straight-chain of fatty acids.</text>
</comment>
<feature type="active site" evidence="10">
    <location>
        <position position="286"/>
    </location>
</feature>
<keyword evidence="7 10" id="KW-0275">Fatty acid biosynthesis</keyword>
<evidence type="ECO:0000256" key="8">
    <source>
        <dbReference type="ARBA" id="ARBA00023268"/>
    </source>
</evidence>
<dbReference type="EMBL" id="JBBUTF010000002">
    <property type="protein sequence ID" value="MEK8024819.1"/>
    <property type="molecule type" value="Genomic_DNA"/>
</dbReference>
<feature type="active site" evidence="10">
    <location>
        <position position="123"/>
    </location>
</feature>
<dbReference type="GO" id="GO:0033818">
    <property type="term" value="F:beta-ketoacyl-acyl-carrier-protein synthase III activity"/>
    <property type="evidence" value="ECO:0007669"/>
    <property type="project" value="UniProtKB-EC"/>
</dbReference>
<dbReference type="InterPro" id="IPR013747">
    <property type="entry name" value="ACP_syn_III_C"/>
</dbReference>
<evidence type="ECO:0000256" key="6">
    <source>
        <dbReference type="ARBA" id="ARBA00023098"/>
    </source>
</evidence>
<evidence type="ECO:0000259" key="12">
    <source>
        <dbReference type="Pfam" id="PF08545"/>
    </source>
</evidence>
<evidence type="ECO:0000256" key="3">
    <source>
        <dbReference type="ARBA" id="ARBA00022516"/>
    </source>
</evidence>
<dbReference type="InterPro" id="IPR016039">
    <property type="entry name" value="Thiolase-like"/>
</dbReference>
<comment type="subunit">
    <text evidence="10">Homodimer.</text>
</comment>
<feature type="region of interest" description="ACP-binding" evidence="10">
    <location>
        <begin position="257"/>
        <end position="261"/>
    </location>
</feature>
<proteinExistence type="inferred from homology"/>
<evidence type="ECO:0000313" key="13">
    <source>
        <dbReference type="EMBL" id="MEK8024819.1"/>
    </source>
</evidence>
<keyword evidence="9 10" id="KW-0012">Acyltransferase</keyword>
<dbReference type="InterPro" id="IPR004655">
    <property type="entry name" value="FabH"/>
</dbReference>
<keyword evidence="14" id="KW-1185">Reference proteome</keyword>
<keyword evidence="8 10" id="KW-0511">Multifunctional enzyme</keyword>
<dbReference type="CDD" id="cd00830">
    <property type="entry name" value="KAS_III"/>
    <property type="match status" value="1"/>
</dbReference>
<dbReference type="Pfam" id="PF08541">
    <property type="entry name" value="ACP_syn_III_C"/>
    <property type="match status" value="1"/>
</dbReference>
<accession>A0ABU9B4P3</accession>
<dbReference type="EC" id="2.3.1.180" evidence="10"/>
<dbReference type="Proteomes" id="UP001368500">
    <property type="component" value="Unassembled WGS sequence"/>
</dbReference>
<protein>
    <recommendedName>
        <fullName evidence="10">Beta-ketoacyl-[acyl-carrier-protein] synthase III</fullName>
        <shortName evidence="10">Beta-ketoacyl-ACP synthase III</shortName>
        <shortName evidence="10">KAS III</shortName>
        <ecNumber evidence="10">2.3.1.180</ecNumber>
    </recommendedName>
    <alternativeName>
        <fullName evidence="10">3-oxoacyl-[acyl-carrier-protein] synthase 3</fullName>
    </alternativeName>
    <alternativeName>
        <fullName evidence="10">3-oxoacyl-[acyl-carrier-protein] synthase III</fullName>
    </alternativeName>
</protein>
<dbReference type="Pfam" id="PF08545">
    <property type="entry name" value="ACP_syn_III"/>
    <property type="match status" value="1"/>
</dbReference>
<evidence type="ECO:0000256" key="9">
    <source>
        <dbReference type="ARBA" id="ARBA00023315"/>
    </source>
</evidence>
<evidence type="ECO:0000256" key="10">
    <source>
        <dbReference type="HAMAP-Rule" id="MF_01815"/>
    </source>
</evidence>
<comment type="pathway">
    <text evidence="10">Lipid metabolism; fatty acid biosynthesis.</text>
</comment>
<reference evidence="13 14" key="1">
    <citation type="submission" date="2024-04" db="EMBL/GenBank/DDBJ databases">
        <title>Novel species of the genus Ideonella isolated from streams.</title>
        <authorList>
            <person name="Lu H."/>
        </authorList>
    </citation>
    <scope>NUCLEOTIDE SEQUENCE [LARGE SCALE GENOMIC DNA]</scope>
    <source>
        <strain evidence="13 14">BYS139W</strain>
    </source>
</reference>
<keyword evidence="2 10" id="KW-0963">Cytoplasm</keyword>
<dbReference type="PANTHER" id="PTHR34069:SF2">
    <property type="entry name" value="BETA-KETOACYL-[ACYL-CARRIER-PROTEIN] SYNTHASE III"/>
    <property type="match status" value="1"/>
</dbReference>
<feature type="domain" description="Beta-ketoacyl-[acyl-carrier-protein] synthase III N-terminal" evidence="12">
    <location>
        <begin position="117"/>
        <end position="194"/>
    </location>
</feature>